<dbReference type="Proteomes" id="UP001314170">
    <property type="component" value="Unassembled WGS sequence"/>
</dbReference>
<keyword evidence="2" id="KW-1185">Reference proteome</keyword>
<evidence type="ECO:0000313" key="1">
    <source>
        <dbReference type="EMBL" id="CAK7330013.1"/>
    </source>
</evidence>
<organism evidence="1 2">
    <name type="scientific">Dovyalis caffra</name>
    <dbReference type="NCBI Taxonomy" id="77055"/>
    <lineage>
        <taxon>Eukaryota</taxon>
        <taxon>Viridiplantae</taxon>
        <taxon>Streptophyta</taxon>
        <taxon>Embryophyta</taxon>
        <taxon>Tracheophyta</taxon>
        <taxon>Spermatophyta</taxon>
        <taxon>Magnoliopsida</taxon>
        <taxon>eudicotyledons</taxon>
        <taxon>Gunneridae</taxon>
        <taxon>Pentapetalae</taxon>
        <taxon>rosids</taxon>
        <taxon>fabids</taxon>
        <taxon>Malpighiales</taxon>
        <taxon>Salicaceae</taxon>
        <taxon>Flacourtieae</taxon>
        <taxon>Dovyalis</taxon>
    </lineage>
</organism>
<protein>
    <submittedName>
        <fullName evidence="1">Uncharacterized protein</fullName>
    </submittedName>
</protein>
<accession>A0AAV1RAD2</accession>
<name>A0AAV1RAD2_9ROSI</name>
<dbReference type="AlphaFoldDB" id="A0AAV1RAD2"/>
<evidence type="ECO:0000313" key="2">
    <source>
        <dbReference type="Proteomes" id="UP001314170"/>
    </source>
</evidence>
<proteinExistence type="predicted"/>
<sequence>MATGVIEKGPVVWLEPCCSVESVVDPHEHIQLNLRELKGPVGSRLNIYIAASLAASVMPNSLYKP</sequence>
<gene>
    <name evidence="1" type="ORF">DCAF_LOCUS7729</name>
</gene>
<dbReference type="EMBL" id="CAWUPB010000913">
    <property type="protein sequence ID" value="CAK7330013.1"/>
    <property type="molecule type" value="Genomic_DNA"/>
</dbReference>
<comment type="caution">
    <text evidence="1">The sequence shown here is derived from an EMBL/GenBank/DDBJ whole genome shotgun (WGS) entry which is preliminary data.</text>
</comment>
<reference evidence="1 2" key="1">
    <citation type="submission" date="2024-01" db="EMBL/GenBank/DDBJ databases">
        <authorList>
            <person name="Waweru B."/>
        </authorList>
    </citation>
    <scope>NUCLEOTIDE SEQUENCE [LARGE SCALE GENOMIC DNA]</scope>
</reference>